<gene>
    <name evidence="1" type="ORF">SAMN05421818_11752</name>
</gene>
<dbReference type="Proteomes" id="UP000243588">
    <property type="component" value="Unassembled WGS sequence"/>
</dbReference>
<evidence type="ECO:0000313" key="2">
    <source>
        <dbReference type="Proteomes" id="UP000243588"/>
    </source>
</evidence>
<dbReference type="AlphaFoldDB" id="A0A1G8FLG0"/>
<sequence>MNNPSRPYFRKEIDDVFNKVKARLHADAQQKGGGVALFTDCYTGKTLRGGEAYDYEHVRSSEELFMKYRDRMTNEQIAEVVNCEGNVKVTLRTINQSKGKRRFEEWISSSLIAKFEISTSVSQRTLQVADQSILQKVNQILRR</sequence>
<dbReference type="RefSeq" id="WP_090409609.1">
    <property type="nucleotide sequence ID" value="NZ_FNDQ01000017.1"/>
</dbReference>
<keyword evidence="2" id="KW-1185">Reference proteome</keyword>
<dbReference type="EMBL" id="FNDQ01000017">
    <property type="protein sequence ID" value="SDH82846.1"/>
    <property type="molecule type" value="Genomic_DNA"/>
</dbReference>
<name>A0A1G8FLG0_9FLAO</name>
<evidence type="ECO:0000313" key="1">
    <source>
        <dbReference type="EMBL" id="SDH82846.1"/>
    </source>
</evidence>
<proteinExistence type="predicted"/>
<protein>
    <submittedName>
        <fullName evidence="1">Uncharacterized protein</fullName>
    </submittedName>
</protein>
<dbReference type="STRING" id="702745.SAMN05421818_11752"/>
<organism evidence="1 2">
    <name type="scientific">Myroides phaeus</name>
    <dbReference type="NCBI Taxonomy" id="702745"/>
    <lineage>
        <taxon>Bacteria</taxon>
        <taxon>Pseudomonadati</taxon>
        <taxon>Bacteroidota</taxon>
        <taxon>Flavobacteriia</taxon>
        <taxon>Flavobacteriales</taxon>
        <taxon>Flavobacteriaceae</taxon>
        <taxon>Myroides</taxon>
    </lineage>
</organism>
<reference evidence="2" key="1">
    <citation type="submission" date="2016-10" db="EMBL/GenBank/DDBJ databases">
        <authorList>
            <person name="Varghese N."/>
            <person name="Submissions S."/>
        </authorList>
    </citation>
    <scope>NUCLEOTIDE SEQUENCE [LARGE SCALE GENOMIC DNA]</scope>
    <source>
        <strain evidence="2">DSM 23313</strain>
    </source>
</reference>
<accession>A0A1G8FLG0</accession>